<keyword evidence="6" id="KW-1185">Reference proteome</keyword>
<accession>A0A5E4W726</accession>
<dbReference type="AlphaFoldDB" id="A0A5E4W726"/>
<dbReference type="Gene3D" id="2.40.128.270">
    <property type="match status" value="1"/>
</dbReference>
<dbReference type="InterPro" id="IPR038670">
    <property type="entry name" value="HslJ-like_sf"/>
</dbReference>
<dbReference type="Pfam" id="PF14302">
    <property type="entry name" value="DUF4377"/>
    <property type="match status" value="1"/>
</dbReference>
<organism evidence="5 6">
    <name type="scientific">Pandoraea aquatica</name>
    <dbReference type="NCBI Taxonomy" id="2508290"/>
    <lineage>
        <taxon>Bacteria</taxon>
        <taxon>Pseudomonadati</taxon>
        <taxon>Pseudomonadota</taxon>
        <taxon>Betaproteobacteria</taxon>
        <taxon>Burkholderiales</taxon>
        <taxon>Burkholderiaceae</taxon>
        <taxon>Pandoraea</taxon>
    </lineage>
</organism>
<dbReference type="Pfam" id="PF03724">
    <property type="entry name" value="META"/>
    <property type="match status" value="1"/>
</dbReference>
<protein>
    <submittedName>
        <fullName evidence="5">META domain-containing protein</fullName>
    </submittedName>
</protein>
<feature type="domain" description="DUF306" evidence="3">
    <location>
        <begin position="117"/>
        <end position="221"/>
    </location>
</feature>
<keyword evidence="2" id="KW-1133">Transmembrane helix</keyword>
<evidence type="ECO:0000259" key="4">
    <source>
        <dbReference type="Pfam" id="PF14302"/>
    </source>
</evidence>
<dbReference type="Proteomes" id="UP000366819">
    <property type="component" value="Unassembled WGS sequence"/>
</dbReference>
<dbReference type="InterPro" id="IPR053147">
    <property type="entry name" value="Hsp_HslJ-like"/>
</dbReference>
<proteinExistence type="predicted"/>
<dbReference type="OrthoDB" id="423130at2"/>
<evidence type="ECO:0000256" key="2">
    <source>
        <dbReference type="SAM" id="Phobius"/>
    </source>
</evidence>
<gene>
    <name evidence="5" type="ORF">PAQ31011_03121</name>
</gene>
<evidence type="ECO:0000256" key="1">
    <source>
        <dbReference type="SAM" id="MobiDB-lite"/>
    </source>
</evidence>
<feature type="compositionally biased region" description="Polar residues" evidence="1">
    <location>
        <begin position="8"/>
        <end position="17"/>
    </location>
</feature>
<feature type="transmembrane region" description="Helical" evidence="2">
    <location>
        <begin position="63"/>
        <end position="84"/>
    </location>
</feature>
<dbReference type="EMBL" id="CABPSN010000004">
    <property type="protein sequence ID" value="VVE20418.1"/>
    <property type="molecule type" value="Genomic_DNA"/>
</dbReference>
<keyword evidence="2" id="KW-0812">Transmembrane</keyword>
<keyword evidence="2" id="KW-0472">Membrane</keyword>
<dbReference type="InterPro" id="IPR025485">
    <property type="entry name" value="DUF4377"/>
</dbReference>
<evidence type="ECO:0000313" key="5">
    <source>
        <dbReference type="EMBL" id="VVE20418.1"/>
    </source>
</evidence>
<sequence length="328" mass="35270">MTHFMSMGNITRPTQGTDPWPARSTMHGIHGTARTHRPTFSATLSPSLPSPQLRPYNIMTQRLLSFLPSSLTSYLVTLLVPAAMLAGCAAPSGGGANTASGAPDNTAAATAPADILGTWQLVKWEGTSDAPNLPEGRAINLTFNDKGAYSGTGGCNRIFGQYTIGPGKGQVSIQTPAATRMACPDSMAFEDRYLKTLASMTRFERRDTQLILSAPNGPTLTYASQTLLNRTVAGASGATKTEDRILDVDSQMADCVGVAPRKCLRVRTADDSGKSQWELWYAHIDGFEWKPGVEYRVKIHGEPVANPPADASSMRWTLVEVIRETPAR</sequence>
<evidence type="ECO:0000259" key="3">
    <source>
        <dbReference type="Pfam" id="PF03724"/>
    </source>
</evidence>
<feature type="domain" description="DUF4377" evidence="4">
    <location>
        <begin position="248"/>
        <end position="323"/>
    </location>
</feature>
<dbReference type="InterPro" id="IPR005184">
    <property type="entry name" value="DUF306_Meta_HslJ"/>
</dbReference>
<dbReference type="PANTHER" id="PTHR35535">
    <property type="entry name" value="HEAT SHOCK PROTEIN HSLJ"/>
    <property type="match status" value="1"/>
</dbReference>
<name>A0A5E4W726_9BURK</name>
<reference evidence="5 6" key="1">
    <citation type="submission" date="2019-08" db="EMBL/GenBank/DDBJ databases">
        <authorList>
            <person name="Peeters C."/>
        </authorList>
    </citation>
    <scope>NUCLEOTIDE SEQUENCE [LARGE SCALE GENOMIC DNA]</scope>
    <source>
        <strain evidence="5 6">LMG 31011</strain>
    </source>
</reference>
<evidence type="ECO:0000313" key="6">
    <source>
        <dbReference type="Proteomes" id="UP000366819"/>
    </source>
</evidence>
<feature type="region of interest" description="Disordered" evidence="1">
    <location>
        <begin position="1"/>
        <end position="22"/>
    </location>
</feature>
<dbReference type="PANTHER" id="PTHR35535:SF2">
    <property type="entry name" value="DUF306 DOMAIN-CONTAINING PROTEIN"/>
    <property type="match status" value="1"/>
</dbReference>